<sequence length="96" mass="10683">MELDTRTTLIIQISAAVATNALASLRASVTDAKALGISSDEIRQIVKIAQEVQEQPLSHTRHLLDQLLREPIRKSQEHTHDHEHIHGPNCNCGHHS</sequence>
<dbReference type="KEGG" id="dmt:DESME_09860"/>
<dbReference type="RefSeq" id="WP_006716179.1">
    <property type="nucleotide sequence ID" value="NZ_CP007032.1"/>
</dbReference>
<protein>
    <recommendedName>
        <fullName evidence="4">Carboxymuconolactone decarboxylase</fullName>
    </recommendedName>
</protein>
<name>W0EE06_9FIRM</name>
<accession>W0EE06</accession>
<dbReference type="EMBL" id="CP007032">
    <property type="protein sequence ID" value="AHF07296.1"/>
    <property type="molecule type" value="Genomic_DNA"/>
</dbReference>
<reference evidence="2 3" key="1">
    <citation type="submission" date="2013-12" db="EMBL/GenBank/DDBJ databases">
        <authorList>
            <consortium name="DOE Joint Genome Institute"/>
            <person name="Smidt H."/>
            <person name="Huntemann M."/>
            <person name="Han J."/>
            <person name="Chen A."/>
            <person name="Kyrpides N."/>
            <person name="Mavromatis K."/>
            <person name="Markowitz V."/>
            <person name="Palaniappan K."/>
            <person name="Ivanova N."/>
            <person name="Schaumberg A."/>
            <person name="Pati A."/>
            <person name="Liolios K."/>
            <person name="Nordberg H.P."/>
            <person name="Cantor M.N."/>
            <person name="Hua S.X."/>
            <person name="Woyke T."/>
        </authorList>
    </citation>
    <scope>NUCLEOTIDE SEQUENCE [LARGE SCALE GENOMIC DNA]</scope>
    <source>
        <strain evidence="3">DSM 15288</strain>
    </source>
</reference>
<feature type="region of interest" description="Disordered" evidence="1">
    <location>
        <begin position="74"/>
        <end position="96"/>
    </location>
</feature>
<evidence type="ECO:0008006" key="4">
    <source>
        <dbReference type="Google" id="ProtNLM"/>
    </source>
</evidence>
<dbReference type="STRING" id="871968.DESME_09860"/>
<evidence type="ECO:0000313" key="3">
    <source>
        <dbReference type="Proteomes" id="UP000010847"/>
    </source>
</evidence>
<organism evidence="2 3">
    <name type="scientific">Desulfitobacterium metallireducens DSM 15288</name>
    <dbReference type="NCBI Taxonomy" id="871968"/>
    <lineage>
        <taxon>Bacteria</taxon>
        <taxon>Bacillati</taxon>
        <taxon>Bacillota</taxon>
        <taxon>Clostridia</taxon>
        <taxon>Eubacteriales</taxon>
        <taxon>Desulfitobacteriaceae</taxon>
        <taxon>Desulfitobacterium</taxon>
    </lineage>
</organism>
<keyword evidence="3" id="KW-1185">Reference proteome</keyword>
<dbReference type="Gene3D" id="1.20.1290.10">
    <property type="entry name" value="AhpD-like"/>
    <property type="match status" value="1"/>
</dbReference>
<dbReference type="AlphaFoldDB" id="W0EE06"/>
<evidence type="ECO:0000313" key="2">
    <source>
        <dbReference type="EMBL" id="AHF07296.1"/>
    </source>
</evidence>
<dbReference type="eggNOG" id="ENOG502ZJBR">
    <property type="taxonomic scope" value="Bacteria"/>
</dbReference>
<proteinExistence type="predicted"/>
<dbReference type="SUPFAM" id="SSF69118">
    <property type="entry name" value="AhpD-like"/>
    <property type="match status" value="1"/>
</dbReference>
<dbReference type="InterPro" id="IPR029032">
    <property type="entry name" value="AhpD-like"/>
</dbReference>
<feature type="compositionally biased region" description="Basic and acidic residues" evidence="1">
    <location>
        <begin position="74"/>
        <end position="86"/>
    </location>
</feature>
<evidence type="ECO:0000256" key="1">
    <source>
        <dbReference type="SAM" id="MobiDB-lite"/>
    </source>
</evidence>
<dbReference type="Proteomes" id="UP000010847">
    <property type="component" value="Chromosome"/>
</dbReference>
<gene>
    <name evidence="2" type="ORF">DESME_09860</name>
</gene>
<dbReference type="HOGENOM" id="CLU_2272829_0_0_9"/>
<dbReference type="OrthoDB" id="1799199at2"/>